<dbReference type="AlphaFoldDB" id="A0A8X6UFW4"/>
<name>A0A8X6UFW4_NEPPI</name>
<keyword evidence="2" id="KW-1185">Reference proteome</keyword>
<protein>
    <submittedName>
        <fullName evidence="1">Uncharacterized protein</fullName>
    </submittedName>
</protein>
<accession>A0A8X6UFW4</accession>
<dbReference type="Proteomes" id="UP000887013">
    <property type="component" value="Unassembled WGS sequence"/>
</dbReference>
<organism evidence="1 2">
    <name type="scientific">Nephila pilipes</name>
    <name type="common">Giant wood spider</name>
    <name type="synonym">Nephila maculata</name>
    <dbReference type="NCBI Taxonomy" id="299642"/>
    <lineage>
        <taxon>Eukaryota</taxon>
        <taxon>Metazoa</taxon>
        <taxon>Ecdysozoa</taxon>
        <taxon>Arthropoda</taxon>
        <taxon>Chelicerata</taxon>
        <taxon>Arachnida</taxon>
        <taxon>Araneae</taxon>
        <taxon>Araneomorphae</taxon>
        <taxon>Entelegynae</taxon>
        <taxon>Araneoidea</taxon>
        <taxon>Nephilidae</taxon>
        <taxon>Nephila</taxon>
    </lineage>
</organism>
<evidence type="ECO:0000313" key="2">
    <source>
        <dbReference type="Proteomes" id="UP000887013"/>
    </source>
</evidence>
<dbReference type="EMBL" id="BMAW01082293">
    <property type="protein sequence ID" value="GFU28479.1"/>
    <property type="molecule type" value="Genomic_DNA"/>
</dbReference>
<comment type="caution">
    <text evidence="1">The sequence shown here is derived from an EMBL/GenBank/DDBJ whole genome shotgun (WGS) entry which is preliminary data.</text>
</comment>
<evidence type="ECO:0000313" key="1">
    <source>
        <dbReference type="EMBL" id="GFU28479.1"/>
    </source>
</evidence>
<reference evidence="1" key="1">
    <citation type="submission" date="2020-08" db="EMBL/GenBank/DDBJ databases">
        <title>Multicomponent nature underlies the extraordinary mechanical properties of spider dragline silk.</title>
        <authorList>
            <person name="Kono N."/>
            <person name="Nakamura H."/>
            <person name="Mori M."/>
            <person name="Yoshida Y."/>
            <person name="Ohtoshi R."/>
            <person name="Malay A.D."/>
            <person name="Moran D.A.P."/>
            <person name="Tomita M."/>
            <person name="Numata K."/>
            <person name="Arakawa K."/>
        </authorList>
    </citation>
    <scope>NUCLEOTIDE SEQUENCE</scope>
</reference>
<feature type="non-terminal residue" evidence="1">
    <location>
        <position position="24"/>
    </location>
</feature>
<sequence>PYEKINNLLSKPLRKQMTQAMTYC</sequence>
<proteinExistence type="predicted"/>
<gene>
    <name evidence="1" type="ORF">NPIL_335461</name>
</gene>